<evidence type="ECO:0000313" key="2">
    <source>
        <dbReference type="EnsemblPlants" id="PGSC0003DMT400094619"/>
    </source>
</evidence>
<dbReference type="HOGENOM" id="CLU_029307_5_1_1"/>
<accession>M1DUH9</accession>
<dbReference type="AlphaFoldDB" id="M1DUH9"/>
<organism evidence="2 3">
    <name type="scientific">Solanum tuberosum</name>
    <name type="common">Potato</name>
    <dbReference type="NCBI Taxonomy" id="4113"/>
    <lineage>
        <taxon>Eukaryota</taxon>
        <taxon>Viridiplantae</taxon>
        <taxon>Streptophyta</taxon>
        <taxon>Embryophyta</taxon>
        <taxon>Tracheophyta</taxon>
        <taxon>Spermatophyta</taxon>
        <taxon>Magnoliopsida</taxon>
        <taxon>eudicotyledons</taxon>
        <taxon>Gunneridae</taxon>
        <taxon>Pentapetalae</taxon>
        <taxon>asterids</taxon>
        <taxon>lamiids</taxon>
        <taxon>Solanales</taxon>
        <taxon>Solanaceae</taxon>
        <taxon>Solanoideae</taxon>
        <taxon>Solaneae</taxon>
        <taxon>Solanum</taxon>
    </lineage>
</organism>
<proteinExistence type="predicted"/>
<protein>
    <recommendedName>
        <fullName evidence="4">Integrase core domain containing protein</fullName>
    </recommendedName>
</protein>
<evidence type="ECO:0000313" key="3">
    <source>
        <dbReference type="Proteomes" id="UP000011115"/>
    </source>
</evidence>
<dbReference type="PaxDb" id="4113-PGSC0003DMT400094619"/>
<evidence type="ECO:0000256" key="1">
    <source>
        <dbReference type="SAM" id="MobiDB-lite"/>
    </source>
</evidence>
<dbReference type="EnsemblPlants" id="PGSC0003DMT400094619">
    <property type="protein sequence ID" value="PGSC0003DMT400094619"/>
    <property type="gene ID" value="PGSC0003DMG400044190"/>
</dbReference>
<reference evidence="2" key="2">
    <citation type="submission" date="2015-06" db="UniProtKB">
        <authorList>
            <consortium name="EnsemblPlants"/>
        </authorList>
    </citation>
    <scope>IDENTIFICATION</scope>
    <source>
        <strain evidence="2">DM1-3 516 R44</strain>
    </source>
</reference>
<feature type="compositionally biased region" description="Polar residues" evidence="1">
    <location>
        <begin position="96"/>
        <end position="113"/>
    </location>
</feature>
<dbReference type="InParanoid" id="M1DUH9"/>
<evidence type="ECO:0008006" key="4">
    <source>
        <dbReference type="Google" id="ProtNLM"/>
    </source>
</evidence>
<feature type="compositionally biased region" description="Basic and acidic residues" evidence="1">
    <location>
        <begin position="26"/>
        <end position="43"/>
    </location>
</feature>
<reference evidence="3" key="1">
    <citation type="journal article" date="2011" name="Nature">
        <title>Genome sequence and analysis of the tuber crop potato.</title>
        <authorList>
            <consortium name="The Potato Genome Sequencing Consortium"/>
        </authorList>
    </citation>
    <scope>NUCLEOTIDE SEQUENCE [LARGE SCALE GENOMIC DNA]</scope>
    <source>
        <strain evidence="3">cv. DM1-3 516 R44</strain>
    </source>
</reference>
<name>M1DUH9_SOLTU</name>
<feature type="region of interest" description="Disordered" evidence="1">
    <location>
        <begin position="23"/>
        <end position="154"/>
    </location>
</feature>
<keyword evidence="3" id="KW-1185">Reference proteome</keyword>
<sequence>MSCFRIPLTYSYIQCTDAICPASSYDADKDMDRPKVASRDMPPRNKAKGIKINEDAAASRGKATKLPTTGGKGKGKGKEPASPEANSDSDGIYATHFTTSESEGVHQEQQAANSKPGDDELLVAERAELRSKRMNDPSRIRTPQATTTPPPTPE</sequence>
<dbReference type="Proteomes" id="UP000011115">
    <property type="component" value="Unassembled WGS sequence"/>
</dbReference>
<feature type="compositionally biased region" description="Basic and acidic residues" evidence="1">
    <location>
        <begin position="123"/>
        <end position="139"/>
    </location>
</feature>
<dbReference type="Gramene" id="PGSC0003DMT400094619">
    <property type="protein sequence ID" value="PGSC0003DMT400094619"/>
    <property type="gene ID" value="PGSC0003DMG400044190"/>
</dbReference>